<dbReference type="InterPro" id="IPR000802">
    <property type="entry name" value="Arsenical_pump_ArsB"/>
</dbReference>
<evidence type="ECO:0000256" key="4">
    <source>
        <dbReference type="ARBA" id="ARBA00022475"/>
    </source>
</evidence>
<keyword evidence="11" id="KW-1185">Reference proteome</keyword>
<dbReference type="EMBL" id="SIHJ01000001">
    <property type="protein sequence ID" value="TWT38110.1"/>
    <property type="molecule type" value="Genomic_DNA"/>
</dbReference>
<keyword evidence="5 8" id="KW-0812">Transmembrane</keyword>
<feature type="transmembrane region" description="Helical" evidence="8">
    <location>
        <begin position="342"/>
        <end position="361"/>
    </location>
</feature>
<dbReference type="AlphaFoldDB" id="A0A5C5VJK4"/>
<feature type="transmembrane region" description="Helical" evidence="8">
    <location>
        <begin position="381"/>
        <end position="408"/>
    </location>
</feature>
<feature type="transmembrane region" description="Helical" evidence="8">
    <location>
        <begin position="290"/>
        <end position="308"/>
    </location>
</feature>
<dbReference type="GO" id="GO:0015105">
    <property type="term" value="F:arsenite transmembrane transporter activity"/>
    <property type="evidence" value="ECO:0007669"/>
    <property type="project" value="InterPro"/>
</dbReference>
<feature type="transmembrane region" description="Helical" evidence="8">
    <location>
        <begin position="52"/>
        <end position="85"/>
    </location>
</feature>
<evidence type="ECO:0000313" key="10">
    <source>
        <dbReference type="EMBL" id="TWT38110.1"/>
    </source>
</evidence>
<evidence type="ECO:0000259" key="9">
    <source>
        <dbReference type="Pfam" id="PF03600"/>
    </source>
</evidence>
<dbReference type="OrthoDB" id="9766267at2"/>
<comment type="similarity">
    <text evidence="2">Belongs to the CitM (TC 2.A.11) transporter family.</text>
</comment>
<feature type="transmembrane region" description="Helical" evidence="8">
    <location>
        <begin position="106"/>
        <end position="125"/>
    </location>
</feature>
<keyword evidence="6 8" id="KW-1133">Transmembrane helix</keyword>
<evidence type="ECO:0000256" key="1">
    <source>
        <dbReference type="ARBA" id="ARBA00004651"/>
    </source>
</evidence>
<dbReference type="Proteomes" id="UP000316714">
    <property type="component" value="Unassembled WGS sequence"/>
</dbReference>
<evidence type="ECO:0000256" key="3">
    <source>
        <dbReference type="ARBA" id="ARBA00022448"/>
    </source>
</evidence>
<feature type="transmembrane region" description="Helical" evidence="8">
    <location>
        <begin position="149"/>
        <end position="182"/>
    </location>
</feature>
<dbReference type="Pfam" id="PF03600">
    <property type="entry name" value="CitMHS"/>
    <property type="match status" value="1"/>
</dbReference>
<dbReference type="PRINTS" id="PR00758">
    <property type="entry name" value="ARSENICPUMP"/>
</dbReference>
<reference evidence="10 11" key="1">
    <citation type="submission" date="2019-02" db="EMBL/GenBank/DDBJ databases">
        <title>Deep-cultivation of Planctomycetes and their phenomic and genomic characterization uncovers novel biology.</title>
        <authorList>
            <person name="Wiegand S."/>
            <person name="Jogler M."/>
            <person name="Boedeker C."/>
            <person name="Pinto D."/>
            <person name="Vollmers J."/>
            <person name="Rivas-Marin E."/>
            <person name="Kohn T."/>
            <person name="Peeters S.H."/>
            <person name="Heuer A."/>
            <person name="Rast P."/>
            <person name="Oberbeckmann S."/>
            <person name="Bunk B."/>
            <person name="Jeske O."/>
            <person name="Meyerdierks A."/>
            <person name="Storesund J.E."/>
            <person name="Kallscheuer N."/>
            <person name="Luecker S."/>
            <person name="Lage O.M."/>
            <person name="Pohl T."/>
            <person name="Merkel B.J."/>
            <person name="Hornburger P."/>
            <person name="Mueller R.-W."/>
            <person name="Bruemmer F."/>
            <person name="Labrenz M."/>
            <person name="Spormann A.M."/>
            <person name="Op Den Camp H."/>
            <person name="Overmann J."/>
            <person name="Amann R."/>
            <person name="Jetten M.S.M."/>
            <person name="Mascher T."/>
            <person name="Medema M.H."/>
            <person name="Devos D.P."/>
            <person name="Kaster A.-K."/>
            <person name="Ovreas L."/>
            <person name="Rohde M."/>
            <person name="Galperin M.Y."/>
            <person name="Jogler C."/>
        </authorList>
    </citation>
    <scope>NUCLEOTIDE SEQUENCE [LARGE SCALE GENOMIC DNA]</scope>
    <source>
        <strain evidence="10 11">KOR34</strain>
    </source>
</reference>
<evidence type="ECO:0000256" key="6">
    <source>
        <dbReference type="ARBA" id="ARBA00022989"/>
    </source>
</evidence>
<feature type="transmembrane region" description="Helical" evidence="8">
    <location>
        <begin position="314"/>
        <end position="335"/>
    </location>
</feature>
<keyword evidence="4" id="KW-1003">Cell membrane</keyword>
<name>A0A5C5VJK4_9BACT</name>
<accession>A0A5C5VJK4</accession>
<feature type="transmembrane region" description="Helical" evidence="8">
    <location>
        <begin position="420"/>
        <end position="439"/>
    </location>
</feature>
<comment type="caution">
    <text evidence="10">The sequence shown here is derived from an EMBL/GenBank/DDBJ whole genome shotgun (WGS) entry which is preliminary data.</text>
</comment>
<feature type="transmembrane region" description="Helical" evidence="8">
    <location>
        <begin position="243"/>
        <end position="269"/>
    </location>
</feature>
<keyword evidence="7 8" id="KW-0472">Membrane</keyword>
<dbReference type="InterPro" id="IPR001898">
    <property type="entry name" value="SLC13A/DASS"/>
</dbReference>
<evidence type="ECO:0000256" key="8">
    <source>
        <dbReference type="SAM" id="Phobius"/>
    </source>
</evidence>
<dbReference type="PROSITE" id="PS51257">
    <property type="entry name" value="PROKAR_LIPOPROTEIN"/>
    <property type="match status" value="1"/>
</dbReference>
<organism evidence="10 11">
    <name type="scientific">Posidoniimonas corsicana</name>
    <dbReference type="NCBI Taxonomy" id="1938618"/>
    <lineage>
        <taxon>Bacteria</taxon>
        <taxon>Pseudomonadati</taxon>
        <taxon>Planctomycetota</taxon>
        <taxon>Planctomycetia</taxon>
        <taxon>Pirellulales</taxon>
        <taxon>Lacipirellulaceae</taxon>
        <taxon>Posidoniimonas</taxon>
    </lineage>
</organism>
<dbReference type="NCBIfam" id="TIGR00785">
    <property type="entry name" value="dass"/>
    <property type="match status" value="1"/>
</dbReference>
<feature type="domain" description="Citrate transporter-like" evidence="9">
    <location>
        <begin position="63"/>
        <end position="416"/>
    </location>
</feature>
<dbReference type="PANTHER" id="PTHR10283">
    <property type="entry name" value="SOLUTE CARRIER FAMILY 13 MEMBER"/>
    <property type="match status" value="1"/>
</dbReference>
<evidence type="ECO:0000256" key="2">
    <source>
        <dbReference type="ARBA" id="ARBA00009843"/>
    </source>
</evidence>
<proteinExistence type="inferred from homology"/>
<comment type="subcellular location">
    <subcellularLocation>
        <location evidence="1">Cell membrane</location>
        <topology evidence="1">Multi-pass membrane protein</topology>
    </subcellularLocation>
</comment>
<dbReference type="InterPro" id="IPR004680">
    <property type="entry name" value="Cit_transptr-like_dom"/>
</dbReference>
<dbReference type="GO" id="GO:0005886">
    <property type="term" value="C:plasma membrane"/>
    <property type="evidence" value="ECO:0007669"/>
    <property type="project" value="UniProtKB-SubCell"/>
</dbReference>
<feature type="transmembrane region" description="Helical" evidence="8">
    <location>
        <begin position="21"/>
        <end position="40"/>
    </location>
</feature>
<evidence type="ECO:0000256" key="7">
    <source>
        <dbReference type="ARBA" id="ARBA00023136"/>
    </source>
</evidence>
<feature type="transmembrane region" description="Helical" evidence="8">
    <location>
        <begin position="459"/>
        <end position="480"/>
    </location>
</feature>
<evidence type="ECO:0000313" key="11">
    <source>
        <dbReference type="Proteomes" id="UP000316714"/>
    </source>
</evidence>
<dbReference type="GO" id="GO:0005315">
    <property type="term" value="F:phosphate transmembrane transporter activity"/>
    <property type="evidence" value="ECO:0007669"/>
    <property type="project" value="TreeGrafter"/>
</dbReference>
<sequence>MMPQTRRQARRILGLFETSHLWTITTMAACALVAWAAAVWPEHEGLTDGGRWALFILVLSAGLWVTEAIPAVAVSLLAIGLEIAILGRPGGVFATGPKDWEMFIEPWGSSLIWLFFGGFCLAAAAEKTGLDRWLALRAVGFFGDKPAMLLVGVMSITAVLSMFMSNTATATLMVAVFGPLIVSRPVDDRFVKALLLAIAFGANVGGMGTVIGTPPNAIAAGVLSEAVGSGAMPPEHGVDFAQWMILAVPPAALILVLSWGYLTAAYLGGAAFKPVENLSFGGGKPPVVPPLRQVIVVGTFVATIGMWITSPWHGIPTTVVSFIPICVLTSTGVLLGDDLRTLSWDILLMIAGGLSLGVAIAETGLADWLVAQLPLEGLSPMAMVLGFGFLTVVLSNLMSNTATANIVLPLALAATTSIDGRLVVPIALCASLAMCLAISTPPNAIVYGAKRLTARDLLLAGLLTGLVGPPVAAFWCQFALRWV</sequence>
<feature type="transmembrane region" description="Helical" evidence="8">
    <location>
        <begin position="194"/>
        <end position="223"/>
    </location>
</feature>
<dbReference type="PANTHER" id="PTHR10283:SF92">
    <property type="entry name" value="LOW-AFFINITY PHOSPHATE TRANSPORTER PHO91"/>
    <property type="match status" value="1"/>
</dbReference>
<gene>
    <name evidence="10" type="primary">sdcS_1</name>
    <name evidence="10" type="ORF">KOR34_30780</name>
</gene>
<keyword evidence="3" id="KW-0813">Transport</keyword>
<protein>
    <submittedName>
        <fullName evidence="10">Sodium-dependent dicarboxylate transporter SdcS</fullName>
    </submittedName>
</protein>
<evidence type="ECO:0000256" key="5">
    <source>
        <dbReference type="ARBA" id="ARBA00022692"/>
    </source>
</evidence>